<dbReference type="InterPro" id="IPR011249">
    <property type="entry name" value="Metalloenz_LuxS/M16"/>
</dbReference>
<protein>
    <submittedName>
        <fullName evidence="11">Peptidase M16</fullName>
    </submittedName>
</protein>
<evidence type="ECO:0000256" key="3">
    <source>
        <dbReference type="ARBA" id="ARBA00022670"/>
    </source>
</evidence>
<comment type="cofactor">
    <cofactor evidence="1">
        <name>Zn(2+)</name>
        <dbReference type="ChEBI" id="CHEBI:29105"/>
    </cofactor>
</comment>
<dbReference type="PANTHER" id="PTHR43690:SF34">
    <property type="entry name" value="ZINC PROTEASE PQQL-LIKE"/>
    <property type="match status" value="1"/>
</dbReference>
<keyword evidence="12" id="KW-1185">Reference proteome</keyword>
<evidence type="ECO:0000313" key="12">
    <source>
        <dbReference type="Proteomes" id="UP000662074"/>
    </source>
</evidence>
<dbReference type="Gene3D" id="3.30.830.10">
    <property type="entry name" value="Metalloenzyme, LuxS/M16 peptidase-like"/>
    <property type="match status" value="4"/>
</dbReference>
<gene>
    <name evidence="11" type="ORF">GCM10011425_23090</name>
</gene>
<feature type="domain" description="Peptidase M16 C-terminal" evidence="10">
    <location>
        <begin position="202"/>
        <end position="380"/>
    </location>
</feature>
<dbReference type="Pfam" id="PF00675">
    <property type="entry name" value="Peptidase_M16"/>
    <property type="match status" value="1"/>
</dbReference>
<keyword evidence="5" id="KW-0378">Hydrolase</keyword>
<evidence type="ECO:0000256" key="1">
    <source>
        <dbReference type="ARBA" id="ARBA00001947"/>
    </source>
</evidence>
<comment type="similarity">
    <text evidence="2 8">Belongs to the peptidase M16 family.</text>
</comment>
<reference evidence="11" key="2">
    <citation type="submission" date="2020-09" db="EMBL/GenBank/DDBJ databases">
        <authorList>
            <person name="Sun Q."/>
            <person name="Sedlacek I."/>
        </authorList>
    </citation>
    <scope>NUCLEOTIDE SEQUENCE</scope>
    <source>
        <strain evidence="11">CCM 8711</strain>
    </source>
</reference>
<dbReference type="InterPro" id="IPR007863">
    <property type="entry name" value="Peptidase_M16_C"/>
</dbReference>
<evidence type="ECO:0000259" key="9">
    <source>
        <dbReference type="Pfam" id="PF00675"/>
    </source>
</evidence>
<proteinExistence type="inferred from homology"/>
<evidence type="ECO:0000313" key="11">
    <source>
        <dbReference type="EMBL" id="GGI51097.1"/>
    </source>
</evidence>
<dbReference type="InterPro" id="IPR050626">
    <property type="entry name" value="Peptidase_M16"/>
</dbReference>
<accession>A0A917N3G1</accession>
<dbReference type="Pfam" id="PF05193">
    <property type="entry name" value="Peptidase_M16_C"/>
    <property type="match status" value="2"/>
</dbReference>
<dbReference type="GO" id="GO:0004222">
    <property type="term" value="F:metalloendopeptidase activity"/>
    <property type="evidence" value="ECO:0007669"/>
    <property type="project" value="InterPro"/>
</dbReference>
<dbReference type="RefSeq" id="WP_188416857.1">
    <property type="nucleotide sequence ID" value="NZ_BMDO01000006.1"/>
</dbReference>
<evidence type="ECO:0000256" key="8">
    <source>
        <dbReference type="RuleBase" id="RU004447"/>
    </source>
</evidence>
<keyword evidence="4" id="KW-0479">Metal-binding</keyword>
<comment type="caution">
    <text evidence="11">The sequence shown here is derived from an EMBL/GenBank/DDBJ whole genome shotgun (WGS) entry which is preliminary data.</text>
</comment>
<evidence type="ECO:0000256" key="7">
    <source>
        <dbReference type="ARBA" id="ARBA00023049"/>
    </source>
</evidence>
<name>A0A917N3G1_9SPHI</name>
<dbReference type="InterPro" id="IPR011765">
    <property type="entry name" value="Pept_M16_N"/>
</dbReference>
<dbReference type="GO" id="GO:0046872">
    <property type="term" value="F:metal ion binding"/>
    <property type="evidence" value="ECO:0007669"/>
    <property type="project" value="UniProtKB-KW"/>
</dbReference>
<sequence>MNFKKIFSTAIAAVLCYTSQGQNLPFDGAVRTGKLPNGFTYYIRHNEEPKSRVVFYLANKVGSVLEDDDQQGLAHFMEHMSFNGTKNFPKSELVNYLQKTGVRFGADLNAYTSFDETVYELPLPSDKPEIVQNGLQIMRDWAQDATLDPAEINKERGVVLEEKRLGKGAADRMRIKYFPIMLNNSVYANRLPIGSEEVLNNFKPETIKRFYHDWYRPNLQALIVVGDIDVDAMEKAIKGKFSDLKNPENEKPRPIFKIPLTGKDQFIVVTDPEVTATRAEVTIKLPKLELHTAANYREFIIRELMNRMLGERYADLQRQANPPYLGAGGGVSSFLADLDNYSVSVTPKPGELETGFKAAWRVSEQAKRYGFTTNELERAKLTYLNRTEAALKEKNKTRSDSYVNEYVQYFLHGTASPGIEFEYTLVKDELSKIKADDLNAYIKTIIKGTGRDVLITGPDKEKGSFPSQQVFMSWIKSVEGETLTAYHEETNTLSLLNKTPAPGKIVKTQYDRTLNITTLVLSNGIKVLLKPTDFRNDQILFSGISAGGTSLYSDADFPSADAANLIPSFGAGNYNNAALSKYMSGKQFGVRTSIGERQQSISGSSNLTGLEQALQLMYAYVTQPRKDTILFKNYISRAKAALANRQNDPASVFNDTVIAVMSGHNVRRAPQTLATLDKINLDKAYAIYKERFSDASGFTFVFTGSIDTTAIKPLLEKYIASLPARNKKEEAKDLHINIPAGQIAKTVYKGTEAKANVILVFSGLFDYSLANNMKMDALKETIQIRLIERLREEEGGVYSPSIRATTTKLPQGRFSLSVLFGCAPQNVEKLIASTLDEVNKIKNNGPLQVNLDKFKAETQRSIELELKSNNFWQSYMVNQIQNKEPLDDANKYVQEVDKISTTDIKAIANKYLNGKNYIRMVLLPEASK</sequence>
<dbReference type="PANTHER" id="PTHR43690">
    <property type="entry name" value="NARDILYSIN"/>
    <property type="match status" value="1"/>
</dbReference>
<organism evidence="11 12">
    <name type="scientific">Mucilaginibacter galii</name>
    <dbReference type="NCBI Taxonomy" id="2005073"/>
    <lineage>
        <taxon>Bacteria</taxon>
        <taxon>Pseudomonadati</taxon>
        <taxon>Bacteroidota</taxon>
        <taxon>Sphingobacteriia</taxon>
        <taxon>Sphingobacteriales</taxon>
        <taxon>Sphingobacteriaceae</taxon>
        <taxon>Mucilaginibacter</taxon>
    </lineage>
</organism>
<dbReference type="PROSITE" id="PS00143">
    <property type="entry name" value="INSULINASE"/>
    <property type="match status" value="1"/>
</dbReference>
<keyword evidence="7" id="KW-0482">Metalloprotease</keyword>
<reference evidence="11" key="1">
    <citation type="journal article" date="2014" name="Int. J. Syst. Evol. Microbiol.">
        <title>Complete genome sequence of Corynebacterium casei LMG S-19264T (=DSM 44701T), isolated from a smear-ripened cheese.</title>
        <authorList>
            <consortium name="US DOE Joint Genome Institute (JGI-PGF)"/>
            <person name="Walter F."/>
            <person name="Albersmeier A."/>
            <person name="Kalinowski J."/>
            <person name="Ruckert C."/>
        </authorList>
    </citation>
    <scope>NUCLEOTIDE SEQUENCE</scope>
    <source>
        <strain evidence="11">CCM 8711</strain>
    </source>
</reference>
<keyword evidence="6" id="KW-0862">Zinc</keyword>
<dbReference type="EMBL" id="BMDO01000006">
    <property type="protein sequence ID" value="GGI51097.1"/>
    <property type="molecule type" value="Genomic_DNA"/>
</dbReference>
<dbReference type="InterPro" id="IPR001431">
    <property type="entry name" value="Pept_M16_Zn_BS"/>
</dbReference>
<evidence type="ECO:0000256" key="6">
    <source>
        <dbReference type="ARBA" id="ARBA00022833"/>
    </source>
</evidence>
<evidence type="ECO:0000256" key="4">
    <source>
        <dbReference type="ARBA" id="ARBA00022723"/>
    </source>
</evidence>
<evidence type="ECO:0000256" key="5">
    <source>
        <dbReference type="ARBA" id="ARBA00022801"/>
    </source>
</evidence>
<evidence type="ECO:0000259" key="10">
    <source>
        <dbReference type="Pfam" id="PF05193"/>
    </source>
</evidence>
<dbReference type="AlphaFoldDB" id="A0A917N3G1"/>
<dbReference type="GO" id="GO:0006508">
    <property type="term" value="P:proteolysis"/>
    <property type="evidence" value="ECO:0007669"/>
    <property type="project" value="UniProtKB-KW"/>
</dbReference>
<evidence type="ECO:0000256" key="2">
    <source>
        <dbReference type="ARBA" id="ARBA00007261"/>
    </source>
</evidence>
<keyword evidence="3" id="KW-0645">Protease</keyword>
<feature type="domain" description="Peptidase M16 N-terminal" evidence="9">
    <location>
        <begin position="46"/>
        <end position="162"/>
    </location>
</feature>
<feature type="domain" description="Peptidase M16 C-terminal" evidence="10">
    <location>
        <begin position="678"/>
        <end position="855"/>
    </location>
</feature>
<dbReference type="Proteomes" id="UP000662074">
    <property type="component" value="Unassembled WGS sequence"/>
</dbReference>
<dbReference type="SUPFAM" id="SSF63411">
    <property type="entry name" value="LuxS/MPP-like metallohydrolase"/>
    <property type="match status" value="4"/>
</dbReference>